<dbReference type="HOGENOM" id="CLU_2986690_0_0_9"/>
<evidence type="ECO:0000313" key="2">
    <source>
        <dbReference type="Proteomes" id="UP000006744"/>
    </source>
</evidence>
<dbReference type="Proteomes" id="UP000006744">
    <property type="component" value="Plasmid pG9842_209"/>
</dbReference>
<protein>
    <submittedName>
        <fullName evidence="1">Uncharacterized protein</fullName>
    </submittedName>
</protein>
<sequence length="57" mass="6927">MRKNQSKEPVLLIGLHRDSEQGKFNELMKFKKEQDHVVHIPKYPSEIFLFKKEERMN</sequence>
<geneLocation type="plasmid" evidence="1 2">
    <name>pG9842_209</name>
</geneLocation>
<dbReference type="EMBL" id="CP001187">
    <property type="protein sequence ID" value="ACK98601.1"/>
    <property type="molecule type" value="Genomic_DNA"/>
</dbReference>
<reference evidence="1 2" key="1">
    <citation type="submission" date="2008-10" db="EMBL/GenBank/DDBJ databases">
        <title>Genome sequence of Bacillus cereus G9842.</title>
        <authorList>
            <person name="Dodson R.J."/>
            <person name="Durkin A.S."/>
            <person name="Rosovitz M.J."/>
            <person name="Rasko D.A."/>
            <person name="Hoffmaster A."/>
            <person name="Ravel J."/>
            <person name="Sutton G."/>
        </authorList>
    </citation>
    <scope>NUCLEOTIDE SEQUENCE [LARGE SCALE GENOMIC DNA]</scope>
    <source>
        <strain evidence="1 2">G9842</strain>
        <plasmid evidence="1 2">pG9842_209</plasmid>
    </source>
</reference>
<dbReference type="KEGG" id="bcg:BCG9842_0161"/>
<proteinExistence type="predicted"/>
<dbReference type="AlphaFoldDB" id="B7IYV2"/>
<evidence type="ECO:0000313" key="1">
    <source>
        <dbReference type="EMBL" id="ACK98601.1"/>
    </source>
</evidence>
<name>B7IYV2_BACC2</name>
<gene>
    <name evidence="1" type="ordered locus">BCG9842_0161</name>
</gene>
<dbReference type="RefSeq" id="WP_001230904.1">
    <property type="nucleotide sequence ID" value="NC_011775.1"/>
</dbReference>
<accession>B7IYV2</accession>
<organism evidence="1 2">
    <name type="scientific">Bacillus cereus (strain G9842)</name>
    <dbReference type="NCBI Taxonomy" id="405531"/>
    <lineage>
        <taxon>Bacteria</taxon>
        <taxon>Bacillati</taxon>
        <taxon>Bacillota</taxon>
        <taxon>Bacilli</taxon>
        <taxon>Bacillales</taxon>
        <taxon>Bacillaceae</taxon>
        <taxon>Bacillus</taxon>
        <taxon>Bacillus cereus group</taxon>
    </lineage>
</organism>
<keyword evidence="1" id="KW-0614">Plasmid</keyword>